<reference evidence="2" key="1">
    <citation type="submission" date="2016-07" db="EMBL/GenBank/DDBJ databases">
        <authorList>
            <person name="Florea S."/>
            <person name="Webb J.S."/>
            <person name="Jaromczyk J."/>
            <person name="Schardl C.L."/>
        </authorList>
    </citation>
    <scope>NUCLEOTIDE SEQUENCE [LARGE SCALE GENOMIC DNA]</scope>
</reference>
<accession>A0A1B3AYL5</accession>
<protein>
    <submittedName>
        <fullName evidence="1">Uncharacterized protein</fullName>
    </submittedName>
</protein>
<evidence type="ECO:0000313" key="1">
    <source>
        <dbReference type="EMBL" id="AOE43835.1"/>
    </source>
</evidence>
<keyword evidence="2" id="KW-1185">Reference proteome</keyword>
<dbReference type="Proteomes" id="UP000202170">
    <property type="component" value="Segment"/>
</dbReference>
<dbReference type="RefSeq" id="YP_009287614.1">
    <property type="nucleotide sequence ID" value="NC_031074.1"/>
</dbReference>
<proteinExistence type="predicted"/>
<name>A0A1B3AYL5_9CAUD</name>
<organism evidence="1 2">
    <name type="scientific">Gordonia phage Bantam</name>
    <dbReference type="NCBI Taxonomy" id="1887641"/>
    <lineage>
        <taxon>Viruses</taxon>
        <taxon>Duplodnaviria</taxon>
        <taxon>Heunggongvirae</taxon>
        <taxon>Uroviricota</taxon>
        <taxon>Caudoviricetes</taxon>
        <taxon>Bantamvirus</taxon>
        <taxon>Bantamvirus bantam</taxon>
    </lineage>
</organism>
<dbReference type="GeneID" id="29080410"/>
<evidence type="ECO:0000313" key="2">
    <source>
        <dbReference type="Proteomes" id="UP000202170"/>
    </source>
</evidence>
<sequence>MKVRLQWVEDEVLSTRYEAELEVPADFATWDADVQEEFLDGLRFEHDFSGLEGETVTGEVTGSEIEEWSVLTPAGQEN</sequence>
<dbReference type="EMBL" id="KX557272">
    <property type="protein sequence ID" value="AOE43835.1"/>
    <property type="molecule type" value="Genomic_DNA"/>
</dbReference>
<gene>
    <name evidence="1" type="primary">146</name>
    <name evidence="1" type="ORF">SEA_BANTAM_146</name>
</gene>
<dbReference type="KEGG" id="vg:29080410"/>